<keyword evidence="3" id="KW-1185">Reference proteome</keyword>
<dbReference type="EMBL" id="NMWU01000076">
    <property type="protein sequence ID" value="PLS29651.1"/>
    <property type="molecule type" value="Genomic_DNA"/>
</dbReference>
<sequence length="58" mass="6908">MAKLTIPFRIARMIREGRTIEQIHMDTGRPIPMIRMIAAQVERDDMRRARNARERSDE</sequence>
<dbReference type="RefSeq" id="WP_165782863.1">
    <property type="nucleotide sequence ID" value="NZ_NMWU01000044.1"/>
</dbReference>
<evidence type="ECO:0000313" key="1">
    <source>
        <dbReference type="EMBL" id="PLS29651.1"/>
    </source>
</evidence>
<accession>A0A2N5J7D1</accession>
<protein>
    <submittedName>
        <fullName evidence="2">Uncharacterized protein</fullName>
    </submittedName>
</protein>
<reference evidence="2 3" key="1">
    <citation type="submission" date="2017-07" db="EMBL/GenBank/DDBJ databases">
        <title>Bifidobacterium novel species.</title>
        <authorList>
            <person name="Lugli G.A."/>
            <person name="Milani C."/>
            <person name="Duranti S."/>
            <person name="Mangifesta M."/>
        </authorList>
    </citation>
    <scope>NUCLEOTIDE SEQUENCE [LARGE SCALE GENOMIC DNA]</scope>
    <source>
        <strain evidence="2">61</strain>
        <strain evidence="3">Uis1B</strain>
    </source>
</reference>
<evidence type="ECO:0000313" key="3">
    <source>
        <dbReference type="Proteomes" id="UP000235050"/>
    </source>
</evidence>
<proteinExistence type="predicted"/>
<name>A0A2N5J7D1_9BIFI</name>
<dbReference type="AlphaFoldDB" id="A0A2N5J7D1"/>
<comment type="caution">
    <text evidence="2">The sequence shown here is derived from an EMBL/GenBank/DDBJ whole genome shotgun (WGS) entry which is preliminary data.</text>
</comment>
<gene>
    <name evidence="2" type="ORF">Uis1B_2039</name>
    <name evidence="1" type="ORF">Uis1B_2293</name>
</gene>
<organism evidence="2 3">
    <name type="scientific">Bifidobacterium margollesii</name>
    <dbReference type="NCBI Taxonomy" id="2020964"/>
    <lineage>
        <taxon>Bacteria</taxon>
        <taxon>Bacillati</taxon>
        <taxon>Actinomycetota</taxon>
        <taxon>Actinomycetes</taxon>
        <taxon>Bifidobacteriales</taxon>
        <taxon>Bifidobacteriaceae</taxon>
        <taxon>Bifidobacterium</taxon>
    </lineage>
</organism>
<dbReference type="Proteomes" id="UP000235050">
    <property type="component" value="Unassembled WGS sequence"/>
</dbReference>
<evidence type="ECO:0000313" key="2">
    <source>
        <dbReference type="EMBL" id="PLS30112.1"/>
    </source>
</evidence>
<dbReference type="EMBL" id="NMWU01000044">
    <property type="protein sequence ID" value="PLS30112.1"/>
    <property type="molecule type" value="Genomic_DNA"/>
</dbReference>